<evidence type="ECO:0000313" key="6">
    <source>
        <dbReference type="Proteomes" id="UP000194151"/>
    </source>
</evidence>
<sequence length="550" mass="60891">MRREDGWMNIMEAEVLVVGGGPVGLSLAGDLGWRGRRAVLLEQGDGRIVQAKMDGVGIRTMEFCRRWGIVNDVESSAYNRRYPQDNVYLTALNGYELGRQAMPAMADDRPPPESPQKRERCPQNMFDPVLQRFAASQPGVELRYGHRLLSFQQDADGVTSDVQDLRTGQVSAYRTKYLVGCDGGRSTVREQLGIGMQGKGVLTHTTNVIFRCADFNGLHDKAPGYRYMFVGDAGVWATIVAINGNDQWRMSIIGNARERHDYTDEQLKQFAYRAVGKPFDLELLSVLRWTRIEQVADSYRRGRVFICGDACHLTSPTGGLGMNTGIGDAVDLSWKLAACLEGWGGESLLESYEVERRPVAHRITRFSTSNLEVMQKVPHTAMIFADGPAGDEARASVGKALGDGLRKEWFSKNMHLGNRYMDSPVVVYNEPETPEQVEREFLDAVNYRPTTRPGCRAPHVWLAEGVSSLDLFGKGFVLMAAASRRDEASTMARAAQEAGVPLVVHEMKHEGVLAAYQEPLVLVRPDGHVAWRSGTVPQDPVGLMRGVAGQ</sequence>
<gene>
    <name evidence="5" type="ORF">CAL12_20810</name>
</gene>
<dbReference type="Pfam" id="PF21274">
    <property type="entry name" value="Rng_hyd_C"/>
    <property type="match status" value="1"/>
</dbReference>
<dbReference type="EMBL" id="CP021108">
    <property type="protein sequence ID" value="ARP83015.1"/>
    <property type="molecule type" value="Genomic_DNA"/>
</dbReference>
<name>A0A1W6YPJ8_9BORD</name>
<evidence type="ECO:0000259" key="4">
    <source>
        <dbReference type="Pfam" id="PF01494"/>
    </source>
</evidence>
<feature type="domain" description="FAD-binding" evidence="4">
    <location>
        <begin position="12"/>
        <end position="367"/>
    </location>
</feature>
<dbReference type="AlphaFoldDB" id="A0A1W6YPJ8"/>
<keyword evidence="3" id="KW-0274">FAD</keyword>
<dbReference type="KEGG" id="bgv:CAL12_20810"/>
<dbReference type="InterPro" id="IPR036188">
    <property type="entry name" value="FAD/NAD-bd_sf"/>
</dbReference>
<dbReference type="NCBIfam" id="NF004780">
    <property type="entry name" value="PRK06126.1"/>
    <property type="match status" value="1"/>
</dbReference>
<dbReference type="PRINTS" id="PR00420">
    <property type="entry name" value="RNGMNOXGNASE"/>
</dbReference>
<dbReference type="PANTHER" id="PTHR43004">
    <property type="entry name" value="TRK SYSTEM POTASSIUM UPTAKE PROTEIN"/>
    <property type="match status" value="1"/>
</dbReference>
<dbReference type="GO" id="GO:0016709">
    <property type="term" value="F:oxidoreductase activity, acting on paired donors, with incorporation or reduction of molecular oxygen, NAD(P)H as one donor, and incorporation of one atom of oxygen"/>
    <property type="evidence" value="ECO:0007669"/>
    <property type="project" value="UniProtKB-ARBA"/>
</dbReference>
<accession>A0A1W6YPJ8</accession>
<evidence type="ECO:0000313" key="5">
    <source>
        <dbReference type="EMBL" id="ARP83015.1"/>
    </source>
</evidence>
<evidence type="ECO:0000256" key="1">
    <source>
        <dbReference type="ARBA" id="ARBA00001974"/>
    </source>
</evidence>
<dbReference type="SUPFAM" id="SSF51905">
    <property type="entry name" value="FAD/NAD(P)-binding domain"/>
    <property type="match status" value="1"/>
</dbReference>
<dbReference type="Gene3D" id="3.40.30.120">
    <property type="match status" value="1"/>
</dbReference>
<dbReference type="STRING" id="1416806.CAL12_20810"/>
<evidence type="ECO:0000256" key="3">
    <source>
        <dbReference type="ARBA" id="ARBA00022827"/>
    </source>
</evidence>
<dbReference type="InterPro" id="IPR050641">
    <property type="entry name" value="RIFMO-like"/>
</dbReference>
<dbReference type="Pfam" id="PF01494">
    <property type="entry name" value="FAD_binding_3"/>
    <property type="match status" value="1"/>
</dbReference>
<reference evidence="5 6" key="1">
    <citation type="submission" date="2017-05" db="EMBL/GenBank/DDBJ databases">
        <title>Complete and WGS of Bordetella genogroups.</title>
        <authorList>
            <person name="Spilker T."/>
            <person name="LiPuma J."/>
        </authorList>
    </citation>
    <scope>NUCLEOTIDE SEQUENCE [LARGE SCALE GENOMIC DNA]</scope>
    <source>
        <strain evidence="5 6">AU19157</strain>
    </source>
</reference>
<evidence type="ECO:0000256" key="2">
    <source>
        <dbReference type="ARBA" id="ARBA00022630"/>
    </source>
</evidence>
<dbReference type="PANTHER" id="PTHR43004:SF19">
    <property type="entry name" value="BINDING MONOOXYGENASE, PUTATIVE (JCVI)-RELATED"/>
    <property type="match status" value="1"/>
</dbReference>
<dbReference type="Gene3D" id="3.30.9.10">
    <property type="entry name" value="D-Amino Acid Oxidase, subunit A, domain 2"/>
    <property type="match status" value="1"/>
</dbReference>
<dbReference type="Gene3D" id="3.50.50.60">
    <property type="entry name" value="FAD/NAD(P)-binding domain"/>
    <property type="match status" value="1"/>
</dbReference>
<keyword evidence="2" id="KW-0285">Flavoprotein</keyword>
<comment type="cofactor">
    <cofactor evidence="1">
        <name>FAD</name>
        <dbReference type="ChEBI" id="CHEBI:57692"/>
    </cofactor>
</comment>
<dbReference type="Proteomes" id="UP000194151">
    <property type="component" value="Chromosome"/>
</dbReference>
<protein>
    <submittedName>
        <fullName evidence="5">2-polyprenyl-6-methoxyphenol hydroxylase</fullName>
    </submittedName>
</protein>
<dbReference type="GO" id="GO:0071949">
    <property type="term" value="F:FAD binding"/>
    <property type="evidence" value="ECO:0007669"/>
    <property type="project" value="InterPro"/>
</dbReference>
<proteinExistence type="predicted"/>
<dbReference type="InterPro" id="IPR002938">
    <property type="entry name" value="FAD-bd"/>
</dbReference>
<keyword evidence="6" id="KW-1185">Reference proteome</keyword>
<organism evidence="5 6">
    <name type="scientific">Bordetella genomosp. 8</name>
    <dbReference type="NCBI Taxonomy" id="1416806"/>
    <lineage>
        <taxon>Bacteria</taxon>
        <taxon>Pseudomonadati</taxon>
        <taxon>Pseudomonadota</taxon>
        <taxon>Betaproteobacteria</taxon>
        <taxon>Burkholderiales</taxon>
        <taxon>Alcaligenaceae</taxon>
        <taxon>Bordetella</taxon>
    </lineage>
</organism>